<name>A0ABM3ZSC2_ZIZJJ</name>
<keyword evidence="1" id="KW-1185">Reference proteome</keyword>
<protein>
    <submittedName>
        <fullName evidence="2">Uncharacterized protein LOC107411245 isoform X1</fullName>
    </submittedName>
</protein>
<accession>A0ABM3ZSC2</accession>
<proteinExistence type="predicted"/>
<dbReference type="RefSeq" id="XP_060667367.1">
    <property type="nucleotide sequence ID" value="XM_060811384.1"/>
</dbReference>
<sequence length="114" mass="13221">MRILISEAEFVKVDPTGRYGEKRVMATSLPSYHDCCISVRRNDTVTKLLVLEVRTELKIGVFETDLLDTWLMEVAKWESFLGEESGYKSHGQHANYDDEQYFYASDLVPKLQHM</sequence>
<reference evidence="2" key="1">
    <citation type="submission" date="2025-08" db="UniProtKB">
        <authorList>
            <consortium name="RefSeq"/>
        </authorList>
    </citation>
    <scope>IDENTIFICATION</scope>
    <source>
        <tissue evidence="2">Seedling</tissue>
    </source>
</reference>
<dbReference type="Proteomes" id="UP001652623">
    <property type="component" value="Chromosome 9"/>
</dbReference>
<evidence type="ECO:0000313" key="1">
    <source>
        <dbReference type="Proteomes" id="UP001652623"/>
    </source>
</evidence>
<evidence type="ECO:0000313" key="2">
    <source>
        <dbReference type="RefSeq" id="XP_060667367.1"/>
    </source>
</evidence>
<gene>
    <name evidence="2" type="primary">LOC107411245</name>
</gene>
<organism evidence="1 2">
    <name type="scientific">Ziziphus jujuba</name>
    <name type="common">Chinese jujube</name>
    <name type="synonym">Ziziphus sativa</name>
    <dbReference type="NCBI Taxonomy" id="326968"/>
    <lineage>
        <taxon>Eukaryota</taxon>
        <taxon>Viridiplantae</taxon>
        <taxon>Streptophyta</taxon>
        <taxon>Embryophyta</taxon>
        <taxon>Tracheophyta</taxon>
        <taxon>Spermatophyta</taxon>
        <taxon>Magnoliopsida</taxon>
        <taxon>eudicotyledons</taxon>
        <taxon>Gunneridae</taxon>
        <taxon>Pentapetalae</taxon>
        <taxon>rosids</taxon>
        <taxon>fabids</taxon>
        <taxon>Rosales</taxon>
        <taxon>Rhamnaceae</taxon>
        <taxon>Paliureae</taxon>
        <taxon>Ziziphus</taxon>
    </lineage>
</organism>
<dbReference type="GeneID" id="107411245"/>